<feature type="non-terminal residue" evidence="1">
    <location>
        <position position="39"/>
    </location>
</feature>
<dbReference type="Proteomes" id="UP000230611">
    <property type="component" value="Unassembled WGS sequence"/>
</dbReference>
<dbReference type="InterPro" id="IPR027417">
    <property type="entry name" value="P-loop_NTPase"/>
</dbReference>
<protein>
    <submittedName>
        <fullName evidence="1">ATPase</fullName>
    </submittedName>
</protein>
<dbReference type="Gene3D" id="3.40.50.300">
    <property type="entry name" value="P-loop containing nucleotide triphosphate hydrolases"/>
    <property type="match status" value="1"/>
</dbReference>
<dbReference type="EMBL" id="PFUO01000026">
    <property type="protein sequence ID" value="PJB17751.1"/>
    <property type="molecule type" value="Genomic_DNA"/>
</dbReference>
<accession>A0A2M8AK82</accession>
<evidence type="ECO:0000313" key="1">
    <source>
        <dbReference type="EMBL" id="PJB17751.1"/>
    </source>
</evidence>
<dbReference type="AlphaFoldDB" id="A0A2M8AK82"/>
<name>A0A2M8AK82_9BACT</name>
<dbReference type="SUPFAM" id="SSF52540">
    <property type="entry name" value="P-loop containing nucleoside triphosphate hydrolases"/>
    <property type="match status" value="1"/>
</dbReference>
<gene>
    <name evidence="1" type="ORF">CO116_00560</name>
</gene>
<comment type="caution">
    <text evidence="1">The sequence shown here is derived from an EMBL/GenBank/DDBJ whole genome shotgun (WGS) entry which is preliminary data.</text>
</comment>
<sequence>MLNRLIKEQIKGKLFKGKVVILYGARQVGKTTLVKEILK</sequence>
<proteinExistence type="predicted"/>
<evidence type="ECO:0000313" key="2">
    <source>
        <dbReference type="Proteomes" id="UP000230611"/>
    </source>
</evidence>
<organism evidence="1 2">
    <name type="scientific">Candidatus Falkowbacteria bacterium CG_4_9_14_3_um_filter_38_19</name>
    <dbReference type="NCBI Taxonomy" id="1974559"/>
    <lineage>
        <taxon>Bacteria</taxon>
        <taxon>Candidatus Falkowiibacteriota</taxon>
    </lineage>
</organism>
<reference evidence="2" key="1">
    <citation type="submission" date="2017-09" db="EMBL/GenBank/DDBJ databases">
        <title>Depth-based differentiation of microbial function through sediment-hosted aquifers and enrichment of novel symbionts in the deep terrestrial subsurface.</title>
        <authorList>
            <person name="Probst A.J."/>
            <person name="Ladd B."/>
            <person name="Jarett J.K."/>
            <person name="Geller-Mcgrath D.E."/>
            <person name="Sieber C.M.K."/>
            <person name="Emerson J.B."/>
            <person name="Anantharaman K."/>
            <person name="Thomas B.C."/>
            <person name="Malmstrom R."/>
            <person name="Stieglmeier M."/>
            <person name="Klingl A."/>
            <person name="Woyke T."/>
            <person name="Ryan C.M."/>
            <person name="Banfield J.F."/>
        </authorList>
    </citation>
    <scope>NUCLEOTIDE SEQUENCE [LARGE SCALE GENOMIC DNA]</scope>
</reference>